<dbReference type="PRINTS" id="PR00463">
    <property type="entry name" value="EP450I"/>
</dbReference>
<dbReference type="EMBL" id="JAJJMB010001184">
    <property type="protein sequence ID" value="KAI3958109.1"/>
    <property type="molecule type" value="Genomic_DNA"/>
</dbReference>
<comment type="subcellular location">
    <subcellularLocation>
        <location evidence="1">Membrane</location>
        <topology evidence="1">Single-pass membrane protein</topology>
    </subcellularLocation>
</comment>
<dbReference type="AlphaFoldDB" id="A0AAD4TF70"/>
<evidence type="ECO:0000313" key="14">
    <source>
        <dbReference type="Proteomes" id="UP001202328"/>
    </source>
</evidence>
<keyword evidence="5 12" id="KW-1133">Transmembrane helix</keyword>
<evidence type="ECO:0000256" key="1">
    <source>
        <dbReference type="ARBA" id="ARBA00004167"/>
    </source>
</evidence>
<keyword evidence="14" id="KW-1185">Reference proteome</keyword>
<dbReference type="FunFam" id="1.10.630.10:FF:000012">
    <property type="entry name" value="Cytochrome P450 family protein"/>
    <property type="match status" value="1"/>
</dbReference>
<name>A0AAD4TF70_9MAGN</name>
<dbReference type="GO" id="GO:0016020">
    <property type="term" value="C:membrane"/>
    <property type="evidence" value="ECO:0007669"/>
    <property type="project" value="UniProtKB-SubCell"/>
</dbReference>
<dbReference type="InterPro" id="IPR036396">
    <property type="entry name" value="Cyt_P450_sf"/>
</dbReference>
<reference evidence="13" key="1">
    <citation type="submission" date="2022-04" db="EMBL/GenBank/DDBJ databases">
        <title>A functionally conserved STORR gene fusion in Papaver species that diverged 16.8 million years ago.</title>
        <authorList>
            <person name="Catania T."/>
        </authorList>
    </citation>
    <scope>NUCLEOTIDE SEQUENCE</scope>
    <source>
        <strain evidence="13">S-188037</strain>
    </source>
</reference>
<evidence type="ECO:0000256" key="3">
    <source>
        <dbReference type="ARBA" id="ARBA00022692"/>
    </source>
</evidence>
<evidence type="ECO:0000256" key="4">
    <source>
        <dbReference type="ARBA" id="ARBA00022723"/>
    </source>
</evidence>
<evidence type="ECO:0000256" key="7">
    <source>
        <dbReference type="ARBA" id="ARBA00023004"/>
    </source>
</evidence>
<dbReference type="SUPFAM" id="SSF48264">
    <property type="entry name" value="Cytochrome P450"/>
    <property type="match status" value="1"/>
</dbReference>
<evidence type="ECO:0000256" key="12">
    <source>
        <dbReference type="SAM" id="Phobius"/>
    </source>
</evidence>
<dbReference type="CDD" id="cd11075">
    <property type="entry name" value="CYP77_89"/>
    <property type="match status" value="1"/>
</dbReference>
<evidence type="ECO:0000256" key="5">
    <source>
        <dbReference type="ARBA" id="ARBA00022989"/>
    </source>
</evidence>
<comment type="cofactor">
    <cofactor evidence="10">
        <name>heme</name>
        <dbReference type="ChEBI" id="CHEBI:30413"/>
    </cofactor>
</comment>
<keyword evidence="4 10" id="KW-0479">Metal-binding</keyword>
<dbReference type="PANTHER" id="PTHR24298">
    <property type="entry name" value="FLAVONOID 3'-MONOOXYGENASE-RELATED"/>
    <property type="match status" value="1"/>
</dbReference>
<keyword evidence="7 10" id="KW-0408">Iron</keyword>
<sequence>MESIWFIIIITLSICAALYKLLKAPKRLPLPPGPVSIPIITSFQWLRKSFADLEPILNHLKTKYGPIITLSIGHQKSIFITNSSLAHQAFIQNGAVFADRPPPLETSKIFSSNQHNITSAGYGTLWRLLRRNLTLQILHSSKVKSFSPARKWVLNIIKKRLKKESKSAGKNTPVLVADHFQFGMFCLLVFMCFGEKLDLEKIREIEFVQRNLLMGFGKFQILNFFPRLSKIIFKKKWEEMNKLRTDQENVLIPLIRSRRQEEKQIKKNTSDNLEEESLGSCYVDSLLNLELPDEEDEGGRRRKLCENEIVSLCSEFLNAGTDTTSTALQWVMANLVKHQEIQSKLFEEIRKISDDSDGDEIEEEDLKRLPYLKAVILEGLRRHPPAHFVLPHGVTEDVELHGHVIPREATVNVMVAEIGWDSKIWGEDSMEFKPGRFLNEDDGSLNEEMSDVTGNKEIKMIPFGAGRRMCPAAGLAMLILEYFVANLVKRFKWTAKVGDDVDLSEKQEFTVVMKNPLWAHVLTREEEVH</sequence>
<comment type="similarity">
    <text evidence="11">Belongs to the cytochrome P450 family.</text>
</comment>
<protein>
    <recommendedName>
        <fullName evidence="15">Cytochrome P450</fullName>
    </recommendedName>
</protein>
<dbReference type="InterPro" id="IPR017972">
    <property type="entry name" value="Cyt_P450_CS"/>
</dbReference>
<dbReference type="InterPro" id="IPR051103">
    <property type="entry name" value="Plant_metabolite_P450s"/>
</dbReference>
<dbReference type="InterPro" id="IPR001128">
    <property type="entry name" value="Cyt_P450"/>
</dbReference>
<accession>A0AAD4TF70</accession>
<evidence type="ECO:0000256" key="2">
    <source>
        <dbReference type="ARBA" id="ARBA00022617"/>
    </source>
</evidence>
<dbReference type="PRINTS" id="PR00385">
    <property type="entry name" value="P450"/>
</dbReference>
<dbReference type="PROSITE" id="PS00086">
    <property type="entry name" value="CYTOCHROME_P450"/>
    <property type="match status" value="1"/>
</dbReference>
<evidence type="ECO:0000313" key="13">
    <source>
        <dbReference type="EMBL" id="KAI3958109.1"/>
    </source>
</evidence>
<dbReference type="GO" id="GO:0016709">
    <property type="term" value="F:oxidoreductase activity, acting on paired donors, with incorporation or reduction of molecular oxygen, NAD(P)H as one donor, and incorporation of one atom of oxygen"/>
    <property type="evidence" value="ECO:0007669"/>
    <property type="project" value="TreeGrafter"/>
</dbReference>
<keyword evidence="2 10" id="KW-0349">Heme</keyword>
<keyword evidence="9 12" id="KW-0472">Membrane</keyword>
<keyword evidence="6 11" id="KW-0560">Oxidoreductase</keyword>
<evidence type="ECO:0000256" key="6">
    <source>
        <dbReference type="ARBA" id="ARBA00023002"/>
    </source>
</evidence>
<organism evidence="13 14">
    <name type="scientific">Papaver atlanticum</name>
    <dbReference type="NCBI Taxonomy" id="357466"/>
    <lineage>
        <taxon>Eukaryota</taxon>
        <taxon>Viridiplantae</taxon>
        <taxon>Streptophyta</taxon>
        <taxon>Embryophyta</taxon>
        <taxon>Tracheophyta</taxon>
        <taxon>Spermatophyta</taxon>
        <taxon>Magnoliopsida</taxon>
        <taxon>Ranunculales</taxon>
        <taxon>Papaveraceae</taxon>
        <taxon>Papaveroideae</taxon>
        <taxon>Papaver</taxon>
    </lineage>
</organism>
<dbReference type="InterPro" id="IPR002401">
    <property type="entry name" value="Cyt_P450_E_grp-I"/>
</dbReference>
<dbReference type="PANTHER" id="PTHR24298:SF800">
    <property type="entry name" value="CYTOCHROME P450 89A2-RELATED"/>
    <property type="match status" value="1"/>
</dbReference>
<dbReference type="Proteomes" id="UP001202328">
    <property type="component" value="Unassembled WGS sequence"/>
</dbReference>
<comment type="caution">
    <text evidence="13">The sequence shown here is derived from an EMBL/GenBank/DDBJ whole genome shotgun (WGS) entry which is preliminary data.</text>
</comment>
<feature type="binding site" description="axial binding residue" evidence="10">
    <location>
        <position position="470"/>
    </location>
    <ligand>
        <name>heme</name>
        <dbReference type="ChEBI" id="CHEBI:30413"/>
    </ligand>
    <ligandPart>
        <name>Fe</name>
        <dbReference type="ChEBI" id="CHEBI:18248"/>
    </ligandPart>
</feature>
<dbReference type="GO" id="GO:0033075">
    <property type="term" value="P:isoquinoline alkaloid biosynthetic process"/>
    <property type="evidence" value="ECO:0007669"/>
    <property type="project" value="UniProtKB-ARBA"/>
</dbReference>
<feature type="transmembrane region" description="Helical" evidence="12">
    <location>
        <begin position="6"/>
        <end position="22"/>
    </location>
</feature>
<dbReference type="GO" id="GO:0005506">
    <property type="term" value="F:iron ion binding"/>
    <property type="evidence" value="ECO:0007669"/>
    <property type="project" value="InterPro"/>
</dbReference>
<gene>
    <name evidence="13" type="ORF">MKW98_020751</name>
</gene>
<dbReference type="Pfam" id="PF00067">
    <property type="entry name" value="p450"/>
    <property type="match status" value="1"/>
</dbReference>
<evidence type="ECO:0000256" key="9">
    <source>
        <dbReference type="ARBA" id="ARBA00023136"/>
    </source>
</evidence>
<dbReference type="Gene3D" id="1.10.630.10">
    <property type="entry name" value="Cytochrome P450"/>
    <property type="match status" value="1"/>
</dbReference>
<keyword evidence="8 11" id="KW-0503">Monooxygenase</keyword>
<evidence type="ECO:0000256" key="10">
    <source>
        <dbReference type="PIRSR" id="PIRSR602401-1"/>
    </source>
</evidence>
<evidence type="ECO:0008006" key="15">
    <source>
        <dbReference type="Google" id="ProtNLM"/>
    </source>
</evidence>
<keyword evidence="3 12" id="KW-0812">Transmembrane</keyword>
<proteinExistence type="inferred from homology"/>
<dbReference type="GO" id="GO:0020037">
    <property type="term" value="F:heme binding"/>
    <property type="evidence" value="ECO:0007669"/>
    <property type="project" value="InterPro"/>
</dbReference>
<evidence type="ECO:0000256" key="8">
    <source>
        <dbReference type="ARBA" id="ARBA00023033"/>
    </source>
</evidence>
<evidence type="ECO:0000256" key="11">
    <source>
        <dbReference type="RuleBase" id="RU000461"/>
    </source>
</evidence>